<dbReference type="PROSITE" id="PS00463">
    <property type="entry name" value="ZN2_CY6_FUNGAL_1"/>
    <property type="match status" value="1"/>
</dbReference>
<dbReference type="GO" id="GO:0005634">
    <property type="term" value="C:nucleus"/>
    <property type="evidence" value="ECO:0007669"/>
    <property type="project" value="UniProtKB-SubCell"/>
</dbReference>
<gene>
    <name evidence="5" type="ORF">SETTUDRAFT_22160</name>
</gene>
<protein>
    <recommendedName>
        <fullName evidence="4">Zn(2)-C6 fungal-type domain-containing protein</fullName>
    </recommendedName>
</protein>
<dbReference type="InterPro" id="IPR001138">
    <property type="entry name" value="Zn2Cys6_DnaBD"/>
</dbReference>
<dbReference type="eggNOG" id="ENOG502QW5G">
    <property type="taxonomic scope" value="Eukaryota"/>
</dbReference>
<keyword evidence="6" id="KW-1185">Reference proteome</keyword>
<dbReference type="OrthoDB" id="5319341at2759"/>
<dbReference type="InterPro" id="IPR036864">
    <property type="entry name" value="Zn2-C6_fun-type_DNA-bd_sf"/>
</dbReference>
<dbReference type="GO" id="GO:0000976">
    <property type="term" value="F:transcription cis-regulatory region binding"/>
    <property type="evidence" value="ECO:0007669"/>
    <property type="project" value="TreeGrafter"/>
</dbReference>
<dbReference type="CDD" id="cd00067">
    <property type="entry name" value="GAL4"/>
    <property type="match status" value="1"/>
</dbReference>
<dbReference type="GO" id="GO:0045944">
    <property type="term" value="P:positive regulation of transcription by RNA polymerase II"/>
    <property type="evidence" value="ECO:0007669"/>
    <property type="project" value="TreeGrafter"/>
</dbReference>
<feature type="domain" description="Zn(2)-C6 fungal-type" evidence="4">
    <location>
        <begin position="13"/>
        <end position="43"/>
    </location>
</feature>
<feature type="region of interest" description="Disordered" evidence="3">
    <location>
        <begin position="49"/>
        <end position="89"/>
    </location>
</feature>
<dbReference type="PROSITE" id="PS50048">
    <property type="entry name" value="ZN2_CY6_FUNGAL_2"/>
    <property type="match status" value="1"/>
</dbReference>
<dbReference type="PANTHER" id="PTHR37534">
    <property type="entry name" value="TRANSCRIPTIONAL ACTIVATOR PROTEIN UGA3"/>
    <property type="match status" value="1"/>
</dbReference>
<dbReference type="SUPFAM" id="SSF57701">
    <property type="entry name" value="Zn2/Cys6 DNA-binding domain"/>
    <property type="match status" value="1"/>
</dbReference>
<dbReference type="GO" id="GO:0000981">
    <property type="term" value="F:DNA-binding transcription factor activity, RNA polymerase II-specific"/>
    <property type="evidence" value="ECO:0007669"/>
    <property type="project" value="InterPro"/>
</dbReference>
<sequence>MPSKSRGLRTSTGCLTCRKRRVKCDEGRPDCQNCKRVNRECIYAEKPSAPRRPRALSARRPEDEPNATDSVQPTSEAGASASITRNGLNPAPVGHVPSWIPFPPDHAVLPGNIIPDDGFVLDDRLFTFGDSLTPNFGPVEWYDLLAEDAISSMQGQPQNNRRDFDITTLSRRQSPRQSVALEAGDGLFSPVNVQSVAIPTQPWNTETTIELKQEEIIYFEHYVAVVAPILDLFDPDKHFANVVPHLALRNVGLLKSILAVGACHMALFQDQKIGNEAPAHVQPGTPASGSGAHTATRKVAEQFHYETLHYLSKNLIYQSYTGSYEILTTAIMISMYEMFGTVGNPDHSNWDRHLRGAFWIQRNSRTSGESKNGLQRAVWWAWLRQDIWAAFWTGRPALTIHQPKTPMAELSSEGLATRVVYIAAKCVQFAATPKQGDIAGYIEAGETLLRMLDAWKELLPASFDPIPIASAPQGTSPSSPLVPSNIKPIWIHPPAYAAAIQTYHFARIIVLLNQPSTGGLNAYQTRFKLLHESTSTICGIAIAEQSQNLPSAFVSFQAIYAAALCAETKEKQEEILQILRPVLSFSKFPSMSILDDLTNVWNGGESG</sequence>
<dbReference type="GeneID" id="19402512"/>
<feature type="compositionally biased region" description="Polar residues" evidence="3">
    <location>
        <begin position="67"/>
        <end position="87"/>
    </location>
</feature>
<dbReference type="RefSeq" id="XP_008028742.1">
    <property type="nucleotide sequence ID" value="XM_008030551.1"/>
</dbReference>
<dbReference type="PANTHER" id="PTHR37534:SF3">
    <property type="entry name" value="ZN(II)2CYS6 TRANSCRIPTION FACTOR (EUROFUNG)"/>
    <property type="match status" value="1"/>
</dbReference>
<evidence type="ECO:0000313" key="6">
    <source>
        <dbReference type="Proteomes" id="UP000016935"/>
    </source>
</evidence>
<comment type="subcellular location">
    <subcellularLocation>
        <location evidence="1">Nucleus</location>
    </subcellularLocation>
</comment>
<evidence type="ECO:0000256" key="3">
    <source>
        <dbReference type="SAM" id="MobiDB-lite"/>
    </source>
</evidence>
<proteinExistence type="predicted"/>
<dbReference type="EMBL" id="KB908833">
    <property type="protein sequence ID" value="EOA83460.1"/>
    <property type="molecule type" value="Genomic_DNA"/>
</dbReference>
<keyword evidence="2" id="KW-0539">Nucleus</keyword>
<dbReference type="Pfam" id="PF00172">
    <property type="entry name" value="Zn_clus"/>
    <property type="match status" value="1"/>
</dbReference>
<dbReference type="SMART" id="SM00066">
    <property type="entry name" value="GAL4"/>
    <property type="match status" value="1"/>
</dbReference>
<dbReference type="AlphaFoldDB" id="R0IDN9"/>
<dbReference type="Gene3D" id="4.10.240.10">
    <property type="entry name" value="Zn(2)-C6 fungal-type DNA-binding domain"/>
    <property type="match status" value="1"/>
</dbReference>
<reference evidence="5 6" key="1">
    <citation type="journal article" date="2012" name="PLoS Pathog.">
        <title>Diverse lifestyles and strategies of plant pathogenesis encoded in the genomes of eighteen Dothideomycetes fungi.</title>
        <authorList>
            <person name="Ohm R.A."/>
            <person name="Feau N."/>
            <person name="Henrissat B."/>
            <person name="Schoch C.L."/>
            <person name="Horwitz B.A."/>
            <person name="Barry K.W."/>
            <person name="Condon B.J."/>
            <person name="Copeland A.C."/>
            <person name="Dhillon B."/>
            <person name="Glaser F."/>
            <person name="Hesse C.N."/>
            <person name="Kosti I."/>
            <person name="LaButti K."/>
            <person name="Lindquist E.A."/>
            <person name="Lucas S."/>
            <person name="Salamov A.A."/>
            <person name="Bradshaw R.E."/>
            <person name="Ciuffetti L."/>
            <person name="Hamelin R.C."/>
            <person name="Kema G.H.J."/>
            <person name="Lawrence C."/>
            <person name="Scott J.A."/>
            <person name="Spatafora J.W."/>
            <person name="Turgeon B.G."/>
            <person name="de Wit P.J.G.M."/>
            <person name="Zhong S."/>
            <person name="Goodwin S.B."/>
            <person name="Grigoriev I.V."/>
        </authorList>
    </citation>
    <scope>NUCLEOTIDE SEQUENCE [LARGE SCALE GENOMIC DNA]</scope>
    <source>
        <strain evidence="6">28A</strain>
    </source>
</reference>
<dbReference type="InterPro" id="IPR021858">
    <property type="entry name" value="Fun_TF"/>
</dbReference>
<evidence type="ECO:0000259" key="4">
    <source>
        <dbReference type="PROSITE" id="PS50048"/>
    </source>
</evidence>
<organism evidence="5 6">
    <name type="scientific">Exserohilum turcicum (strain 28A)</name>
    <name type="common">Northern leaf blight fungus</name>
    <name type="synonym">Setosphaeria turcica</name>
    <dbReference type="NCBI Taxonomy" id="671987"/>
    <lineage>
        <taxon>Eukaryota</taxon>
        <taxon>Fungi</taxon>
        <taxon>Dikarya</taxon>
        <taxon>Ascomycota</taxon>
        <taxon>Pezizomycotina</taxon>
        <taxon>Dothideomycetes</taxon>
        <taxon>Pleosporomycetidae</taxon>
        <taxon>Pleosporales</taxon>
        <taxon>Pleosporineae</taxon>
        <taxon>Pleosporaceae</taxon>
        <taxon>Exserohilum</taxon>
    </lineage>
</organism>
<evidence type="ECO:0000256" key="2">
    <source>
        <dbReference type="ARBA" id="ARBA00023242"/>
    </source>
</evidence>
<accession>R0IDN9</accession>
<dbReference type="Pfam" id="PF11951">
    <property type="entry name" value="Fungal_trans_2"/>
    <property type="match status" value="1"/>
</dbReference>
<reference evidence="5 6" key="2">
    <citation type="journal article" date="2013" name="PLoS Genet.">
        <title>Comparative genome structure, secondary metabolite, and effector coding capacity across Cochliobolus pathogens.</title>
        <authorList>
            <person name="Condon B.J."/>
            <person name="Leng Y."/>
            <person name="Wu D."/>
            <person name="Bushley K.E."/>
            <person name="Ohm R.A."/>
            <person name="Otillar R."/>
            <person name="Martin J."/>
            <person name="Schackwitz W."/>
            <person name="Grimwood J."/>
            <person name="MohdZainudin N."/>
            <person name="Xue C."/>
            <person name="Wang R."/>
            <person name="Manning V.A."/>
            <person name="Dhillon B."/>
            <person name="Tu Z.J."/>
            <person name="Steffenson B.J."/>
            <person name="Salamov A."/>
            <person name="Sun H."/>
            <person name="Lowry S."/>
            <person name="LaButti K."/>
            <person name="Han J."/>
            <person name="Copeland A."/>
            <person name="Lindquist E."/>
            <person name="Barry K."/>
            <person name="Schmutz J."/>
            <person name="Baker S.E."/>
            <person name="Ciuffetti L.M."/>
            <person name="Grigoriev I.V."/>
            <person name="Zhong S."/>
            <person name="Turgeon B.G."/>
        </authorList>
    </citation>
    <scope>NUCLEOTIDE SEQUENCE [LARGE SCALE GENOMIC DNA]</scope>
    <source>
        <strain evidence="6">28A</strain>
    </source>
</reference>
<dbReference type="GO" id="GO:0008270">
    <property type="term" value="F:zinc ion binding"/>
    <property type="evidence" value="ECO:0007669"/>
    <property type="project" value="InterPro"/>
</dbReference>
<dbReference type="CDD" id="cd12148">
    <property type="entry name" value="fungal_TF_MHR"/>
    <property type="match status" value="1"/>
</dbReference>
<evidence type="ECO:0000313" key="5">
    <source>
        <dbReference type="EMBL" id="EOA83460.1"/>
    </source>
</evidence>
<dbReference type="Proteomes" id="UP000016935">
    <property type="component" value="Unassembled WGS sequence"/>
</dbReference>
<name>R0IDN9_EXST2</name>
<evidence type="ECO:0000256" key="1">
    <source>
        <dbReference type="ARBA" id="ARBA00004123"/>
    </source>
</evidence>
<dbReference type="STRING" id="671987.R0IDN9"/>
<dbReference type="HOGENOM" id="CLU_008719_4_1_1"/>